<dbReference type="Proteomes" id="UP000186400">
    <property type="component" value="Unassembled WGS sequence"/>
</dbReference>
<reference evidence="1 2" key="1">
    <citation type="submission" date="2017-01" db="EMBL/GenBank/DDBJ databases">
        <authorList>
            <person name="Mah S.A."/>
            <person name="Swanson W.J."/>
            <person name="Moy G.W."/>
            <person name="Vacquier V.D."/>
        </authorList>
    </citation>
    <scope>NUCLEOTIDE SEQUENCE [LARGE SCALE GENOMIC DNA]</scope>
    <source>
        <strain evidence="1 2">ASpG1</strain>
    </source>
</reference>
<protein>
    <submittedName>
        <fullName evidence="1">Uncharacterized protein</fullName>
    </submittedName>
</protein>
<accession>A0A1N6XYG2</accession>
<dbReference type="STRING" id="159291.SAMN05920897_1346"/>
<keyword evidence="2" id="KW-1185">Reference proteome</keyword>
<evidence type="ECO:0000313" key="1">
    <source>
        <dbReference type="EMBL" id="SIR07357.1"/>
    </source>
</evidence>
<sequence>MSKKRSAPPFFNAYGAEHTIVFDDVDGFSSPRWGWTNGPLGVGSYAFEIYAGAGQSDITRGTLVGTLLVDYDGTTAQVTYVMDEGFFMTETHLYVGSDPLPGGDSPTIAPGQYPSTRSDMDNVTSDNYTITGLSGEIFVVAHAVVLGQY</sequence>
<organism evidence="1 2">
    <name type="scientific">Alkalispirochaeta americana</name>
    <dbReference type="NCBI Taxonomy" id="159291"/>
    <lineage>
        <taxon>Bacteria</taxon>
        <taxon>Pseudomonadati</taxon>
        <taxon>Spirochaetota</taxon>
        <taxon>Spirochaetia</taxon>
        <taxon>Spirochaetales</taxon>
        <taxon>Spirochaetaceae</taxon>
        <taxon>Alkalispirochaeta</taxon>
    </lineage>
</organism>
<dbReference type="EMBL" id="FTMS01000034">
    <property type="protein sequence ID" value="SIR07357.1"/>
    <property type="molecule type" value="Genomic_DNA"/>
</dbReference>
<dbReference type="AlphaFoldDB" id="A0A1N6XYG2"/>
<evidence type="ECO:0000313" key="2">
    <source>
        <dbReference type="Proteomes" id="UP000186400"/>
    </source>
</evidence>
<gene>
    <name evidence="1" type="ORF">SAMN05920897_1346</name>
</gene>
<proteinExistence type="predicted"/>
<name>A0A1N6XYG2_9SPIO</name>